<proteinExistence type="predicted"/>
<accession>A0A6V8MHA5</accession>
<dbReference type="EMBL" id="BLXX01000004">
    <property type="protein sequence ID" value="GFO59371.1"/>
    <property type="molecule type" value="Genomic_DNA"/>
</dbReference>
<dbReference type="RefSeq" id="WP_183354210.1">
    <property type="nucleotide sequence ID" value="NZ_BLXX01000004.1"/>
</dbReference>
<comment type="caution">
    <text evidence="1">The sequence shown here is derived from an EMBL/GenBank/DDBJ whole genome shotgun (WGS) entry which is preliminary data.</text>
</comment>
<name>A0A6V8MHA5_9BACT</name>
<keyword evidence="2" id="KW-1185">Reference proteome</keyword>
<gene>
    <name evidence="1" type="ORF">GMST_16960</name>
</gene>
<reference evidence="2" key="1">
    <citation type="submission" date="2020-06" db="EMBL/GenBank/DDBJ databases">
        <title>Draft genomic sequence of Geomonas sp. Red330.</title>
        <authorList>
            <person name="Itoh H."/>
            <person name="Zhenxing X."/>
            <person name="Ushijima N."/>
            <person name="Masuda Y."/>
            <person name="Shiratori Y."/>
            <person name="Senoo K."/>
        </authorList>
    </citation>
    <scope>NUCLEOTIDE SEQUENCE [LARGE SCALE GENOMIC DNA]</scope>
    <source>
        <strain evidence="2">Red330</strain>
    </source>
</reference>
<protein>
    <submittedName>
        <fullName evidence="1">Uncharacterized protein</fullName>
    </submittedName>
</protein>
<organism evidence="1 2">
    <name type="scientific">Geomonas silvestris</name>
    <dbReference type="NCBI Taxonomy" id="2740184"/>
    <lineage>
        <taxon>Bacteria</taxon>
        <taxon>Pseudomonadati</taxon>
        <taxon>Thermodesulfobacteriota</taxon>
        <taxon>Desulfuromonadia</taxon>
        <taxon>Geobacterales</taxon>
        <taxon>Geobacteraceae</taxon>
        <taxon>Geomonas</taxon>
    </lineage>
</organism>
<evidence type="ECO:0000313" key="1">
    <source>
        <dbReference type="EMBL" id="GFO59371.1"/>
    </source>
</evidence>
<dbReference type="Proteomes" id="UP000556026">
    <property type="component" value="Unassembled WGS sequence"/>
</dbReference>
<dbReference type="AlphaFoldDB" id="A0A6V8MHA5"/>
<evidence type="ECO:0000313" key="2">
    <source>
        <dbReference type="Proteomes" id="UP000556026"/>
    </source>
</evidence>
<sequence>MDQDIYKPMTAESVGELLREAGAEVMVRSGRSENYSAPREFSFEVKAIFENGMGLHVVARQFNYRDPWEAQGRVNDMVDAMLLKDGALTPLPKGYPFFQGIDEEVGLDEDRLRELIACVAKVNPKLYALQQMTGDL</sequence>